<comment type="caution">
    <text evidence="10">The sequence shown here is derived from an EMBL/GenBank/DDBJ whole genome shotgun (WGS) entry which is preliminary data.</text>
</comment>
<accession>A0A8H4PYB6</accession>
<keyword evidence="6 8" id="KW-0368">Histidine biosynthesis</keyword>
<dbReference type="CDD" id="cd12110">
    <property type="entry name" value="PHP_HisPPase_Hisj_like"/>
    <property type="match status" value="1"/>
</dbReference>
<keyword evidence="11" id="KW-1185">Reference proteome</keyword>
<dbReference type="UniPathway" id="UPA00031">
    <property type="reaction ID" value="UER00013"/>
</dbReference>
<evidence type="ECO:0000313" key="11">
    <source>
        <dbReference type="Proteomes" id="UP000557566"/>
    </source>
</evidence>
<evidence type="ECO:0000256" key="5">
    <source>
        <dbReference type="ARBA" id="ARBA00022801"/>
    </source>
</evidence>
<evidence type="ECO:0000256" key="4">
    <source>
        <dbReference type="ARBA" id="ARBA00022605"/>
    </source>
</evidence>
<feature type="domain" description="PHP" evidence="9">
    <location>
        <begin position="5"/>
        <end position="218"/>
    </location>
</feature>
<name>A0A8H4PYB6_9HYPO</name>
<dbReference type="InterPro" id="IPR016195">
    <property type="entry name" value="Pol/histidinol_Pase-like"/>
</dbReference>
<evidence type="ECO:0000256" key="6">
    <source>
        <dbReference type="ARBA" id="ARBA00023102"/>
    </source>
</evidence>
<evidence type="ECO:0000256" key="7">
    <source>
        <dbReference type="ARBA" id="ARBA00049158"/>
    </source>
</evidence>
<evidence type="ECO:0000259" key="9">
    <source>
        <dbReference type="Pfam" id="PF02811"/>
    </source>
</evidence>
<dbReference type="NCBIfam" id="TIGR01856">
    <property type="entry name" value="hisJ_fam"/>
    <property type="match status" value="1"/>
</dbReference>
<keyword evidence="4 8" id="KW-0028">Amino-acid biosynthesis</keyword>
<evidence type="ECO:0000256" key="8">
    <source>
        <dbReference type="RuleBase" id="RU366003"/>
    </source>
</evidence>
<dbReference type="EC" id="3.1.3.15" evidence="3 8"/>
<gene>
    <name evidence="10" type="ORF">G6O67_000110</name>
</gene>
<dbReference type="Proteomes" id="UP000557566">
    <property type="component" value="Unassembled WGS sequence"/>
</dbReference>
<comment type="catalytic activity">
    <reaction evidence="7 8">
        <text>L-histidinol phosphate + H2O = L-histidinol + phosphate</text>
        <dbReference type="Rhea" id="RHEA:14465"/>
        <dbReference type="ChEBI" id="CHEBI:15377"/>
        <dbReference type="ChEBI" id="CHEBI:43474"/>
        <dbReference type="ChEBI" id="CHEBI:57699"/>
        <dbReference type="ChEBI" id="CHEBI:57980"/>
        <dbReference type="EC" id="3.1.3.15"/>
    </reaction>
</comment>
<protein>
    <recommendedName>
        <fullName evidence="3 8">Histidinol-phosphatase</fullName>
        <shortName evidence="8">HolPase</shortName>
        <ecNumber evidence="3 8">3.1.3.15</ecNumber>
    </recommendedName>
</protein>
<dbReference type="GO" id="GO:0005737">
    <property type="term" value="C:cytoplasm"/>
    <property type="evidence" value="ECO:0007669"/>
    <property type="project" value="TreeGrafter"/>
</dbReference>
<dbReference type="PANTHER" id="PTHR21039:SF0">
    <property type="entry name" value="HISTIDINOL-PHOSPHATASE"/>
    <property type="match status" value="1"/>
</dbReference>
<dbReference type="SUPFAM" id="SSF89550">
    <property type="entry name" value="PHP domain-like"/>
    <property type="match status" value="1"/>
</dbReference>
<evidence type="ECO:0000256" key="3">
    <source>
        <dbReference type="ARBA" id="ARBA00013085"/>
    </source>
</evidence>
<dbReference type="GO" id="GO:0000105">
    <property type="term" value="P:L-histidine biosynthetic process"/>
    <property type="evidence" value="ECO:0007669"/>
    <property type="project" value="UniProtKB-UniRule"/>
</dbReference>
<comment type="pathway">
    <text evidence="1 8">Amino-acid biosynthesis; L-histidine biosynthesis; L-histidine from 5-phospho-alpha-D-ribose 1-diphosphate: step 8/9.</text>
</comment>
<keyword evidence="5 8" id="KW-0378">Hydrolase</keyword>
<dbReference type="Pfam" id="PF02811">
    <property type="entry name" value="PHP"/>
    <property type="match status" value="1"/>
</dbReference>
<dbReference type="GO" id="GO:0004401">
    <property type="term" value="F:histidinol-phosphatase activity"/>
    <property type="evidence" value="ECO:0007669"/>
    <property type="project" value="UniProtKB-UniRule"/>
</dbReference>
<evidence type="ECO:0000313" key="10">
    <source>
        <dbReference type="EMBL" id="KAF4512769.1"/>
    </source>
</evidence>
<dbReference type="AlphaFoldDB" id="A0A8H4PYB6"/>
<proteinExistence type="inferred from homology"/>
<comment type="similarity">
    <text evidence="2 8">Belongs to the PHP hydrolase family. HisK subfamily.</text>
</comment>
<organism evidence="10 11">
    <name type="scientific">Ophiocordyceps sinensis</name>
    <dbReference type="NCBI Taxonomy" id="72228"/>
    <lineage>
        <taxon>Eukaryota</taxon>
        <taxon>Fungi</taxon>
        <taxon>Dikarya</taxon>
        <taxon>Ascomycota</taxon>
        <taxon>Pezizomycotina</taxon>
        <taxon>Sordariomycetes</taxon>
        <taxon>Hypocreomycetidae</taxon>
        <taxon>Hypocreales</taxon>
        <taxon>Ophiocordycipitaceae</taxon>
        <taxon>Ophiocordyceps</taxon>
    </lineage>
</organism>
<sequence>MAFTMHSHSGQFCPGHAVDQLEDIVRHAVSVGFKTMGLTEHMPRYEERDLYPEERANPQKSLSALPPLHQAYLAEAQRLRAKYAPSIHILIGFEAEFIRPAFAPLVRALAAAPCVDYFVGSVHHVHGIPIDYDAAAYAAAVAAAPAASEERLFENYYDLQRDMLLALEPRVVGHFDLVRLWSQAPGADPRRWPRVWAAIRRNLAIVARQGGWLECNTAALRKGLDEPYPCRAIAEEWLKLGGKFTMSDDSHAIAHVATHYAPAIDYLESLGVEHVWTFRRQPESSTTPSTLEETPVSLGEFRKHFPTCDGLGTMSEA</sequence>
<dbReference type="EMBL" id="JAAVMX010000001">
    <property type="protein sequence ID" value="KAF4512769.1"/>
    <property type="molecule type" value="Genomic_DNA"/>
</dbReference>
<dbReference type="OrthoDB" id="5957391at2759"/>
<reference evidence="10 11" key="1">
    <citation type="journal article" date="2020" name="Genome Biol. Evol.">
        <title>A new high-quality draft genome assembly of the Chinese cordyceps Ophiocordyceps sinensis.</title>
        <authorList>
            <person name="Shu R."/>
            <person name="Zhang J."/>
            <person name="Meng Q."/>
            <person name="Zhang H."/>
            <person name="Zhou G."/>
            <person name="Li M."/>
            <person name="Wu P."/>
            <person name="Zhao Y."/>
            <person name="Chen C."/>
            <person name="Qin Q."/>
        </authorList>
    </citation>
    <scope>NUCLEOTIDE SEQUENCE [LARGE SCALE GENOMIC DNA]</scope>
    <source>
        <strain evidence="10 11">IOZ07</strain>
    </source>
</reference>
<dbReference type="InterPro" id="IPR004013">
    <property type="entry name" value="PHP_dom"/>
</dbReference>
<dbReference type="Gene3D" id="3.20.20.140">
    <property type="entry name" value="Metal-dependent hydrolases"/>
    <property type="match status" value="1"/>
</dbReference>
<evidence type="ECO:0000256" key="1">
    <source>
        <dbReference type="ARBA" id="ARBA00004970"/>
    </source>
</evidence>
<evidence type="ECO:0000256" key="2">
    <source>
        <dbReference type="ARBA" id="ARBA00009152"/>
    </source>
</evidence>
<dbReference type="InterPro" id="IPR010140">
    <property type="entry name" value="Histidinol_P_phosphatase_HisJ"/>
</dbReference>
<dbReference type="PANTHER" id="PTHR21039">
    <property type="entry name" value="HISTIDINOL PHOSPHATASE-RELATED"/>
    <property type="match status" value="1"/>
</dbReference>